<evidence type="ECO:0000313" key="1">
    <source>
        <dbReference type="EMBL" id="MDR7084702.1"/>
    </source>
</evidence>
<reference evidence="1 2" key="1">
    <citation type="submission" date="2023-07" db="EMBL/GenBank/DDBJ databases">
        <title>Sorghum-associated microbial communities from plants grown in Nebraska, USA.</title>
        <authorList>
            <person name="Schachtman D."/>
        </authorList>
    </citation>
    <scope>NUCLEOTIDE SEQUENCE [LARGE SCALE GENOMIC DNA]</scope>
    <source>
        <strain evidence="1 2">BE167</strain>
    </source>
</reference>
<proteinExistence type="predicted"/>
<comment type="caution">
    <text evidence="1">The sequence shown here is derived from an EMBL/GenBank/DDBJ whole genome shotgun (WGS) entry which is preliminary data.</text>
</comment>
<name>A0ABU1UHM7_9MICC</name>
<protein>
    <submittedName>
        <fullName evidence="1">Uncharacterized protein</fullName>
    </submittedName>
</protein>
<keyword evidence="2" id="KW-1185">Reference proteome</keyword>
<gene>
    <name evidence="1" type="ORF">J2X01_004018</name>
</gene>
<evidence type="ECO:0000313" key="2">
    <source>
        <dbReference type="Proteomes" id="UP001252243"/>
    </source>
</evidence>
<organism evidence="1 2">
    <name type="scientific">Arthrobacter ginsengisoli</name>
    <dbReference type="NCBI Taxonomy" id="1356565"/>
    <lineage>
        <taxon>Bacteria</taxon>
        <taxon>Bacillati</taxon>
        <taxon>Actinomycetota</taxon>
        <taxon>Actinomycetes</taxon>
        <taxon>Micrococcales</taxon>
        <taxon>Micrococcaceae</taxon>
        <taxon>Arthrobacter</taxon>
    </lineage>
</organism>
<dbReference type="Proteomes" id="UP001252243">
    <property type="component" value="Unassembled WGS sequence"/>
</dbReference>
<sequence length="121" mass="12946">MAPAEYRLGDCFKDFDPAALRSTVAACDTGHSAQLVAVFRYPGNDLYSGRETLAVKALEACQRAKLAPAANKYTLNLHRAYPIGTGWESGDRRVDGYVMTDGGNVINASVLPLSFGESTTA</sequence>
<accession>A0ABU1UHM7</accession>
<dbReference type="RefSeq" id="WP_310061509.1">
    <property type="nucleotide sequence ID" value="NZ_JAVDVQ010000029.1"/>
</dbReference>
<dbReference type="EMBL" id="JAVDVQ010000029">
    <property type="protein sequence ID" value="MDR7084702.1"/>
    <property type="molecule type" value="Genomic_DNA"/>
</dbReference>